<feature type="region of interest" description="Disordered" evidence="1">
    <location>
        <begin position="105"/>
        <end position="321"/>
    </location>
</feature>
<reference evidence="2 3" key="1">
    <citation type="submission" date="2018-02" db="EMBL/GenBank/DDBJ databases">
        <title>The genomes of Aspergillus section Nigri reveals drivers in fungal speciation.</title>
        <authorList>
            <consortium name="DOE Joint Genome Institute"/>
            <person name="Vesth T.C."/>
            <person name="Nybo J."/>
            <person name="Theobald S."/>
            <person name="Brandl J."/>
            <person name="Frisvad J.C."/>
            <person name="Nielsen K.F."/>
            <person name="Lyhne E.K."/>
            <person name="Kogle M.E."/>
            <person name="Kuo A."/>
            <person name="Riley R."/>
            <person name="Clum A."/>
            <person name="Nolan M."/>
            <person name="Lipzen A."/>
            <person name="Salamov A."/>
            <person name="Henrissat B."/>
            <person name="Wiebenga A."/>
            <person name="De vries R.P."/>
            <person name="Grigoriev I.V."/>
            <person name="Mortensen U.H."/>
            <person name="Andersen M.R."/>
            <person name="Baker S.E."/>
        </authorList>
    </citation>
    <scope>NUCLEOTIDE SEQUENCE [LARGE SCALE GENOMIC DNA]</scope>
    <source>
        <strain evidence="2 3">CBS 121057</strain>
    </source>
</reference>
<feature type="compositionally biased region" description="Basic and acidic residues" evidence="1">
    <location>
        <begin position="205"/>
        <end position="215"/>
    </location>
</feature>
<feature type="region of interest" description="Disordered" evidence="1">
    <location>
        <begin position="470"/>
        <end position="799"/>
    </location>
</feature>
<dbReference type="AlphaFoldDB" id="A0A319F541"/>
<accession>A0A319F541</accession>
<feature type="compositionally biased region" description="Basic and acidic residues" evidence="1">
    <location>
        <begin position="162"/>
        <end position="177"/>
    </location>
</feature>
<dbReference type="InterPro" id="IPR018822">
    <property type="entry name" value="UPF0646"/>
</dbReference>
<feature type="compositionally biased region" description="Basic and acidic residues" evidence="1">
    <location>
        <begin position="499"/>
        <end position="512"/>
    </location>
</feature>
<evidence type="ECO:0000313" key="2">
    <source>
        <dbReference type="EMBL" id="PYI00233.1"/>
    </source>
</evidence>
<feature type="region of interest" description="Disordered" evidence="1">
    <location>
        <begin position="1"/>
        <end position="20"/>
    </location>
</feature>
<dbReference type="Proteomes" id="UP000248423">
    <property type="component" value="Unassembled WGS sequence"/>
</dbReference>
<feature type="compositionally biased region" description="Basic and acidic residues" evidence="1">
    <location>
        <begin position="683"/>
        <end position="712"/>
    </location>
</feature>
<organism evidence="2 3">
    <name type="scientific">Aspergillus sclerotiicarbonarius (strain CBS 121057 / IBT 28362)</name>
    <dbReference type="NCBI Taxonomy" id="1448318"/>
    <lineage>
        <taxon>Eukaryota</taxon>
        <taxon>Fungi</taxon>
        <taxon>Dikarya</taxon>
        <taxon>Ascomycota</taxon>
        <taxon>Pezizomycotina</taxon>
        <taxon>Eurotiomycetes</taxon>
        <taxon>Eurotiomycetidae</taxon>
        <taxon>Eurotiales</taxon>
        <taxon>Aspergillaceae</taxon>
        <taxon>Aspergillus</taxon>
        <taxon>Aspergillus subgen. Circumdati</taxon>
    </lineage>
</organism>
<protein>
    <recommendedName>
        <fullName evidence="4">Glutamic acid-rich protein</fullName>
    </recommendedName>
</protein>
<sequence length="865" mass="95831">MEISVAEDQMEMASPYQGHADDFDIDIDIMEDQASTTDKDMTGADEYLDYDHDGAHDADMIDDVAEPTMEDADDPYAEAGYTVEMQDENERIYEAEMLEDDYDEDIDAPAAEAQEVAPASEEVQNPEAEGARPLEEITITAGDKDEPHGEIHPDQEAEPLAQDDHPIQQDTEQHVDLPEENVPQAYEVDTAESLENGKPLGDSNEAERDVPHTTEADEQEDNIDHPKPAQPQASSSGDAQPLSDERNEPVEETQVQVEEEDKGKYKEGDFGDAEDGGGREDEQEEDGEGQEVAEASETQISSEEQAVEHQHEQQELPATERTPLYPVKVYYQDNEISLFPPREGDSSETFFLEDESLAFESFGKLFQSCREVLRDHISDSDVLIVDVEALNIQLTEDSLHIDKVTLHQIVGLYLRLSHNDGIEEPEALYLTLSTRPTIFAEVSNLLVAANEGKGLSEIYWDGYAEAEATSADVHEESHEEFNPDYLQQDSSEPEDDYSESERDHEPEAESKLQDGIADEQQDQQDEQDHEGHGHLAPGNDEAAGASSGNALEGNDVEDGHLHEAYLAEVETTKVGDHQLPNEELYDSEEQSESTATVTQLPQPELSDEQQLANETANVLDDQDDHEYPGTEGAGDEAYPEEETNVDATEHFGFHEDAEAVETGDNTGEAVGEFYGDVTESNAEEFHENAFEDIHDTTHSKDDAADADFHDHEDVDGEVPPSGRGEEAPYEDTEPVPDSVSQDVPEITKSTQNLEDDSLGIAEDLLKSPSKDIKHIGEDTSADELEPGELHDEPEHASATHDEVEELAFDDEEYLDLGVQEELGADDEANLAKSPSRAPTKRYRELEDDFELTEAPTPDAKRSRSS</sequence>
<keyword evidence="3" id="KW-1185">Reference proteome</keyword>
<dbReference type="OrthoDB" id="5339076at2759"/>
<feature type="compositionally biased region" description="Basic and acidic residues" evidence="1">
    <location>
        <begin position="647"/>
        <end position="657"/>
    </location>
</feature>
<dbReference type="Pfam" id="PF10336">
    <property type="entry name" value="DUF2420"/>
    <property type="match status" value="1"/>
</dbReference>
<feature type="compositionally biased region" description="Acidic residues" evidence="1">
    <location>
        <begin position="516"/>
        <end position="528"/>
    </location>
</feature>
<feature type="compositionally biased region" description="Basic and acidic residues" evidence="1">
    <location>
        <begin position="142"/>
        <end position="155"/>
    </location>
</feature>
<gene>
    <name evidence="2" type="ORF">BO78DRAFT_424692</name>
</gene>
<feature type="compositionally biased region" description="Polar residues" evidence="1">
    <location>
        <begin position="592"/>
        <end position="601"/>
    </location>
</feature>
<proteinExistence type="predicted"/>
<feature type="compositionally biased region" description="Acidic residues" evidence="1">
    <location>
        <begin position="270"/>
        <end position="291"/>
    </location>
</feature>
<name>A0A319F541_ASPSB</name>
<feature type="region of interest" description="Disordered" evidence="1">
    <location>
        <begin position="35"/>
        <end position="55"/>
    </location>
</feature>
<feature type="compositionally biased region" description="Basic and acidic residues" evidence="1">
    <location>
        <begin position="557"/>
        <end position="580"/>
    </location>
</feature>
<feature type="region of interest" description="Disordered" evidence="1">
    <location>
        <begin position="820"/>
        <end position="865"/>
    </location>
</feature>
<evidence type="ECO:0008006" key="4">
    <source>
        <dbReference type="Google" id="ProtNLM"/>
    </source>
</evidence>
<feature type="compositionally biased region" description="Acidic residues" evidence="1">
    <location>
        <begin position="633"/>
        <end position="644"/>
    </location>
</feature>
<feature type="compositionally biased region" description="Basic and acidic residues" evidence="1">
    <location>
        <begin position="787"/>
        <end position="799"/>
    </location>
</feature>
<evidence type="ECO:0000256" key="1">
    <source>
        <dbReference type="SAM" id="MobiDB-lite"/>
    </source>
</evidence>
<dbReference type="EMBL" id="KZ826470">
    <property type="protein sequence ID" value="PYI00233.1"/>
    <property type="molecule type" value="Genomic_DNA"/>
</dbReference>
<dbReference type="STRING" id="1448318.A0A319F541"/>
<evidence type="ECO:0000313" key="3">
    <source>
        <dbReference type="Proteomes" id="UP000248423"/>
    </source>
</evidence>
<dbReference type="VEuPathDB" id="FungiDB:BO78DRAFT_424692"/>
<feature type="compositionally biased region" description="Low complexity" evidence="1">
    <location>
        <begin position="108"/>
        <end position="123"/>
    </location>
</feature>
<feature type="compositionally biased region" description="Basic and acidic residues" evidence="1">
    <location>
        <begin position="472"/>
        <end position="481"/>
    </location>
</feature>
<feature type="compositionally biased region" description="Basic and acidic residues" evidence="1">
    <location>
        <begin position="763"/>
        <end position="777"/>
    </location>
</feature>